<reference evidence="1 2" key="1">
    <citation type="submission" date="2020-08" db="EMBL/GenBank/DDBJ databases">
        <title>Genomic Encyclopedia of Type Strains, Phase IV (KMG-V): Genome sequencing to study the core and pangenomes of soil and plant-associated prokaryotes.</title>
        <authorList>
            <person name="Whitman W."/>
        </authorList>
    </citation>
    <scope>NUCLEOTIDE SEQUENCE [LARGE SCALE GENOMIC DNA]</scope>
    <source>
        <strain evidence="1 2">JPY158</strain>
    </source>
</reference>
<proteinExistence type="predicted"/>
<keyword evidence="2" id="KW-1185">Reference proteome</keyword>
<accession>A0A7W8Q4Y6</accession>
<dbReference type="Proteomes" id="UP000592780">
    <property type="component" value="Unassembled WGS sequence"/>
</dbReference>
<dbReference type="EMBL" id="JACHDD010000003">
    <property type="protein sequence ID" value="MBB5423845.1"/>
    <property type="molecule type" value="Genomic_DNA"/>
</dbReference>
<sequence>MEQAIRLPWFSFPLARSLDLGGRPAFGALPRLLLVTDGLGSGSW</sequence>
<dbReference type="AlphaFoldDB" id="A0A7W8Q4Y6"/>
<evidence type="ECO:0000313" key="1">
    <source>
        <dbReference type="EMBL" id="MBB5423845.1"/>
    </source>
</evidence>
<gene>
    <name evidence="1" type="ORF">HDG40_001989</name>
</gene>
<protein>
    <submittedName>
        <fullName evidence="1">Uncharacterized protein</fullName>
    </submittedName>
</protein>
<evidence type="ECO:0000313" key="2">
    <source>
        <dbReference type="Proteomes" id="UP000592780"/>
    </source>
</evidence>
<organism evidence="1 2">
    <name type="scientific">Paraburkholderia atlantica</name>
    <dbReference type="NCBI Taxonomy" id="2654982"/>
    <lineage>
        <taxon>Bacteria</taxon>
        <taxon>Pseudomonadati</taxon>
        <taxon>Pseudomonadota</taxon>
        <taxon>Betaproteobacteria</taxon>
        <taxon>Burkholderiales</taxon>
        <taxon>Burkholderiaceae</taxon>
        <taxon>Paraburkholderia</taxon>
    </lineage>
</organism>
<comment type="caution">
    <text evidence="1">The sequence shown here is derived from an EMBL/GenBank/DDBJ whole genome shotgun (WGS) entry which is preliminary data.</text>
</comment>
<name>A0A7W8Q4Y6_PARAM</name>